<dbReference type="CDD" id="cd06093">
    <property type="entry name" value="PX_domain"/>
    <property type="match status" value="1"/>
</dbReference>
<evidence type="ECO:0000256" key="2">
    <source>
        <dbReference type="SAM" id="MobiDB-lite"/>
    </source>
</evidence>
<keyword evidence="5" id="KW-1185">Reference proteome</keyword>
<feature type="domain" description="PX" evidence="3">
    <location>
        <begin position="114"/>
        <end position="226"/>
    </location>
</feature>
<dbReference type="EMBL" id="CAMPGE010001533">
    <property type="protein sequence ID" value="CAI2360325.1"/>
    <property type="molecule type" value="Genomic_DNA"/>
</dbReference>
<dbReference type="Pfam" id="PF00787">
    <property type="entry name" value="PX"/>
    <property type="match status" value="1"/>
</dbReference>
<dbReference type="SMART" id="SM00312">
    <property type="entry name" value="PX"/>
    <property type="match status" value="1"/>
</dbReference>
<reference evidence="4" key="1">
    <citation type="submission" date="2023-07" db="EMBL/GenBank/DDBJ databases">
        <authorList>
            <consortium name="AG Swart"/>
            <person name="Singh M."/>
            <person name="Singh A."/>
            <person name="Seah K."/>
            <person name="Emmerich C."/>
        </authorList>
    </citation>
    <scope>NUCLEOTIDE SEQUENCE</scope>
    <source>
        <strain evidence="4">DP1</strain>
    </source>
</reference>
<gene>
    <name evidence="4" type="ORF">ECRASSUSDP1_LOCUS1626</name>
</gene>
<name>A0AAD1U1M8_EUPCR</name>
<evidence type="ECO:0000259" key="3">
    <source>
        <dbReference type="PROSITE" id="PS50195"/>
    </source>
</evidence>
<evidence type="ECO:0000313" key="4">
    <source>
        <dbReference type="EMBL" id="CAI2360325.1"/>
    </source>
</evidence>
<feature type="compositionally biased region" description="Basic and acidic residues" evidence="2">
    <location>
        <begin position="547"/>
        <end position="569"/>
    </location>
</feature>
<dbReference type="Proteomes" id="UP001295684">
    <property type="component" value="Unassembled WGS sequence"/>
</dbReference>
<proteinExistence type="predicted"/>
<dbReference type="InterPro" id="IPR001683">
    <property type="entry name" value="PX_dom"/>
</dbReference>
<accession>A0AAD1U1M8</accession>
<feature type="region of interest" description="Disordered" evidence="2">
    <location>
        <begin position="1"/>
        <end position="41"/>
    </location>
</feature>
<comment type="caution">
    <text evidence="4">The sequence shown here is derived from an EMBL/GenBank/DDBJ whole genome shotgun (WGS) entry which is preliminary data.</text>
</comment>
<feature type="region of interest" description="Disordered" evidence="2">
    <location>
        <begin position="547"/>
        <end position="613"/>
    </location>
</feature>
<dbReference type="GO" id="GO:0005768">
    <property type="term" value="C:endosome"/>
    <property type="evidence" value="ECO:0007669"/>
    <property type="project" value="TreeGrafter"/>
</dbReference>
<dbReference type="SUPFAM" id="SSF64268">
    <property type="entry name" value="PX domain"/>
    <property type="match status" value="1"/>
</dbReference>
<dbReference type="Gene3D" id="3.30.1520.10">
    <property type="entry name" value="Phox-like domain"/>
    <property type="match status" value="1"/>
</dbReference>
<dbReference type="PANTHER" id="PTHR10555:SF170">
    <property type="entry name" value="FI18122P1"/>
    <property type="match status" value="1"/>
</dbReference>
<organism evidence="4 5">
    <name type="scientific">Euplotes crassus</name>
    <dbReference type="NCBI Taxonomy" id="5936"/>
    <lineage>
        <taxon>Eukaryota</taxon>
        <taxon>Sar</taxon>
        <taxon>Alveolata</taxon>
        <taxon>Ciliophora</taxon>
        <taxon>Intramacronucleata</taxon>
        <taxon>Spirotrichea</taxon>
        <taxon>Hypotrichia</taxon>
        <taxon>Euplotida</taxon>
        <taxon>Euplotidae</taxon>
        <taxon>Moneuplotes</taxon>
    </lineage>
</organism>
<keyword evidence="1" id="KW-0175">Coiled coil</keyword>
<evidence type="ECO:0000313" key="5">
    <source>
        <dbReference type="Proteomes" id="UP001295684"/>
    </source>
</evidence>
<feature type="compositionally biased region" description="Basic and acidic residues" evidence="2">
    <location>
        <begin position="578"/>
        <end position="605"/>
    </location>
</feature>
<evidence type="ECO:0000256" key="1">
    <source>
        <dbReference type="SAM" id="Coils"/>
    </source>
</evidence>
<protein>
    <recommendedName>
        <fullName evidence="3">PX domain-containing protein</fullName>
    </recommendedName>
</protein>
<dbReference type="GO" id="GO:0035091">
    <property type="term" value="F:phosphatidylinositol binding"/>
    <property type="evidence" value="ECO:0007669"/>
    <property type="project" value="InterPro"/>
</dbReference>
<feature type="coiled-coil region" evidence="1">
    <location>
        <begin position="375"/>
        <end position="416"/>
    </location>
</feature>
<dbReference type="PANTHER" id="PTHR10555">
    <property type="entry name" value="SORTING NEXIN"/>
    <property type="match status" value="1"/>
</dbReference>
<dbReference type="InterPro" id="IPR036871">
    <property type="entry name" value="PX_dom_sf"/>
</dbReference>
<sequence length="644" mass="75420">MEASSKSDENIEADSFSIPPDRPSDEEFHSSKLNYEDEINNSSLKEIHVPSDNSKMGLEDSRDLSDINKMYDVLQSEKNTIFNLEDEIGDNFKIGHRQTQSTMFGIEEEIKLGPNEKVRIIKAIETNQGGGKHTDYKILGIHKDEEFTICRRYKEFDLLHKRLEERWPGFYIPPIPKKNAFSKMDSKVVTERTYLLNIFLNELADRKFLWDSDEVALFVKPMTNVMSDLKNLPKPTIEMLMERITVDAQINLEINAIETEHYSRSIIQFKEELANNIPFLNGLKVFILKECASRNTYLRCNGFFMDQLYTYENNSLDVYSRRSPNDSLTTSLKIVSDIDHEKIGNDFCLIPLTVRNPFSKMKYWIKQEIHDFEAMVRAIEGIDKLKKEKEKLVSKIVSARKEMQSLEEGKKTLKSLFQSQTGRHNRITELNTYISRSEVIVETYTKVINLLIVYMWMKEISQFKLWKASNYYKCLSTFCTDEMEGNHHIMNLWENLKHIMERKEKVWSECKAREQYENEEKLKLEHRSKHEQNDNVVKDENLSDDYEIIHSPDNSHDNKLFDYDPRGKDSFLQQDYNPEEKKEIINKESIAESQDSADRDDKELGKSSITVPVQDVSINDSEDLEYKVKQHNSMTEGIEAFSYA</sequence>
<dbReference type="AlphaFoldDB" id="A0AAD1U1M8"/>
<dbReference type="PROSITE" id="PS50195">
    <property type="entry name" value="PX"/>
    <property type="match status" value="1"/>
</dbReference>